<name>A0A2N3WSH5_9PSEU</name>
<dbReference type="Proteomes" id="UP000233750">
    <property type="component" value="Unassembled WGS sequence"/>
</dbReference>
<reference evidence="2 5" key="2">
    <citation type="submission" date="2020-08" db="EMBL/GenBank/DDBJ databases">
        <title>Amycolatopsis echigonensis JCM 21831.</title>
        <authorList>
            <person name="Tedsree N."/>
            <person name="Kuncharoen N."/>
            <person name="Likhitwitayawuid K."/>
            <person name="Tanasupawat S."/>
        </authorList>
    </citation>
    <scope>NUCLEOTIDE SEQUENCE [LARGE SCALE GENOMIC DNA]</scope>
    <source>
        <strain evidence="2 5">JCM 21831</strain>
    </source>
</reference>
<reference evidence="3 4" key="1">
    <citation type="submission" date="2017-12" db="EMBL/GenBank/DDBJ databases">
        <title>Sequencing the genomes of 1000 Actinobacteria strains.</title>
        <authorList>
            <person name="Klenk H.-P."/>
        </authorList>
    </citation>
    <scope>NUCLEOTIDE SEQUENCE [LARGE SCALE GENOMIC DNA]</scope>
    <source>
        <strain evidence="3 4">DSM 45165</strain>
    </source>
</reference>
<sequence length="58" mass="6754">MTEERPVEEQTANPRRTQVDKDEKQPPRRPEPESPLEDEEGRSKRGHPQLGDNFRGES</sequence>
<accession>A0A2N3WSH5</accession>
<evidence type="ECO:0000313" key="4">
    <source>
        <dbReference type="Proteomes" id="UP000233750"/>
    </source>
</evidence>
<gene>
    <name evidence="3" type="ORF">ATK30_7779</name>
    <name evidence="2" type="ORF">H5411_25630</name>
</gene>
<dbReference type="EMBL" id="JACJHR010000039">
    <property type="protein sequence ID" value="MBB2502507.1"/>
    <property type="molecule type" value="Genomic_DNA"/>
</dbReference>
<comment type="caution">
    <text evidence="3">The sequence shown here is derived from an EMBL/GenBank/DDBJ whole genome shotgun (WGS) entry which is preliminary data.</text>
</comment>
<dbReference type="EMBL" id="PJMY01000003">
    <property type="protein sequence ID" value="PKV96816.1"/>
    <property type="molecule type" value="Genomic_DNA"/>
</dbReference>
<organism evidence="3 4">
    <name type="scientific">Amycolatopsis echigonensis</name>
    <dbReference type="NCBI Taxonomy" id="2576905"/>
    <lineage>
        <taxon>Bacteria</taxon>
        <taxon>Bacillati</taxon>
        <taxon>Actinomycetota</taxon>
        <taxon>Actinomycetes</taxon>
        <taxon>Pseudonocardiales</taxon>
        <taxon>Pseudonocardiaceae</taxon>
        <taxon>Amycolatopsis</taxon>
    </lineage>
</organism>
<protein>
    <submittedName>
        <fullName evidence="3">Uncharacterized protein</fullName>
    </submittedName>
</protein>
<keyword evidence="4" id="KW-1185">Reference proteome</keyword>
<accession>A0A8E1W222</accession>
<evidence type="ECO:0000313" key="5">
    <source>
        <dbReference type="Proteomes" id="UP000550260"/>
    </source>
</evidence>
<evidence type="ECO:0000256" key="1">
    <source>
        <dbReference type="SAM" id="MobiDB-lite"/>
    </source>
</evidence>
<dbReference type="RefSeq" id="WP_158242556.1">
    <property type="nucleotide sequence ID" value="NZ_JACJHR010000039.1"/>
</dbReference>
<feature type="region of interest" description="Disordered" evidence="1">
    <location>
        <begin position="1"/>
        <end position="58"/>
    </location>
</feature>
<dbReference type="Proteomes" id="UP000550260">
    <property type="component" value="Unassembled WGS sequence"/>
</dbReference>
<dbReference type="AlphaFoldDB" id="A0A2N3WSH5"/>
<evidence type="ECO:0000313" key="3">
    <source>
        <dbReference type="EMBL" id="PKV96816.1"/>
    </source>
</evidence>
<evidence type="ECO:0000313" key="2">
    <source>
        <dbReference type="EMBL" id="MBB2502507.1"/>
    </source>
</evidence>
<feature type="compositionally biased region" description="Basic and acidic residues" evidence="1">
    <location>
        <begin position="17"/>
        <end position="32"/>
    </location>
</feature>
<proteinExistence type="predicted"/>